<keyword evidence="1" id="KW-0677">Repeat</keyword>
<feature type="transmembrane region" description="Helical" evidence="3">
    <location>
        <begin position="9"/>
        <end position="32"/>
    </location>
</feature>
<feature type="compositionally biased region" description="Acidic residues" evidence="2">
    <location>
        <begin position="572"/>
        <end position="583"/>
    </location>
</feature>
<keyword evidence="3" id="KW-0472">Membrane</keyword>
<feature type="region of interest" description="Disordered" evidence="2">
    <location>
        <begin position="96"/>
        <end position="167"/>
    </location>
</feature>
<keyword evidence="3" id="KW-0812">Transmembrane</keyword>
<proteinExistence type="predicted"/>
<feature type="compositionally biased region" description="Gly residues" evidence="2">
    <location>
        <begin position="374"/>
        <end position="389"/>
    </location>
</feature>
<protein>
    <submittedName>
        <fullName evidence="4">CBN-COL-163 protein</fullName>
    </submittedName>
</protein>
<name>G0N0K3_CAEBE</name>
<feature type="compositionally biased region" description="Polar residues" evidence="2">
    <location>
        <begin position="612"/>
        <end position="628"/>
    </location>
</feature>
<dbReference type="OrthoDB" id="5835334at2759"/>
<keyword evidence="5" id="KW-1185">Reference proteome</keyword>
<accession>G0N0K3</accession>
<feature type="compositionally biased region" description="Gly residues" evidence="2">
    <location>
        <begin position="323"/>
        <end position="332"/>
    </location>
</feature>
<dbReference type="PROSITE" id="PS51257">
    <property type="entry name" value="PROKAR_LIPOPROTEIN"/>
    <property type="match status" value="1"/>
</dbReference>
<feature type="region of interest" description="Disordered" evidence="2">
    <location>
        <begin position="498"/>
        <end position="674"/>
    </location>
</feature>
<feature type="compositionally biased region" description="Low complexity" evidence="2">
    <location>
        <begin position="543"/>
        <end position="566"/>
    </location>
</feature>
<evidence type="ECO:0000256" key="2">
    <source>
        <dbReference type="SAM" id="MobiDB-lite"/>
    </source>
</evidence>
<evidence type="ECO:0000313" key="4">
    <source>
        <dbReference type="EMBL" id="EGT49177.1"/>
    </source>
</evidence>
<evidence type="ECO:0000313" key="5">
    <source>
        <dbReference type="Proteomes" id="UP000008068"/>
    </source>
</evidence>
<dbReference type="eggNOG" id="KOG3544">
    <property type="taxonomic scope" value="Eukaryota"/>
</dbReference>
<feature type="region of interest" description="Disordered" evidence="2">
    <location>
        <begin position="271"/>
        <end position="389"/>
    </location>
</feature>
<feature type="compositionally biased region" description="Gly residues" evidence="2">
    <location>
        <begin position="308"/>
        <end position="317"/>
    </location>
</feature>
<dbReference type="HOGENOM" id="CLU_354210_0_0_1"/>
<feature type="compositionally biased region" description="Acidic residues" evidence="2">
    <location>
        <begin position="532"/>
        <end position="542"/>
    </location>
</feature>
<evidence type="ECO:0000256" key="3">
    <source>
        <dbReference type="SAM" id="Phobius"/>
    </source>
</evidence>
<organism evidence="5">
    <name type="scientific">Caenorhabditis brenneri</name>
    <name type="common">Nematode worm</name>
    <dbReference type="NCBI Taxonomy" id="135651"/>
    <lineage>
        <taxon>Eukaryota</taxon>
        <taxon>Metazoa</taxon>
        <taxon>Ecdysozoa</taxon>
        <taxon>Nematoda</taxon>
        <taxon>Chromadorea</taxon>
        <taxon>Rhabditida</taxon>
        <taxon>Rhabditina</taxon>
        <taxon>Rhabditomorpha</taxon>
        <taxon>Rhabditoidea</taxon>
        <taxon>Rhabditidae</taxon>
        <taxon>Peloderinae</taxon>
        <taxon>Caenorhabditis</taxon>
    </lineage>
</organism>
<evidence type="ECO:0000256" key="1">
    <source>
        <dbReference type="ARBA" id="ARBA00022737"/>
    </source>
</evidence>
<dbReference type="OMA" id="PMGKNGQ"/>
<feature type="compositionally biased region" description="Polar residues" evidence="2">
    <location>
        <begin position="588"/>
        <end position="599"/>
    </location>
</feature>
<gene>
    <name evidence="4" type="primary">Cbn-col-163</name>
    <name evidence="4" type="ORF">CAEBREN_03093</name>
</gene>
<dbReference type="EMBL" id="GL379825">
    <property type="protein sequence ID" value="EGT49177.1"/>
    <property type="molecule type" value="Genomic_DNA"/>
</dbReference>
<dbReference type="Proteomes" id="UP000008068">
    <property type="component" value="Unassembled WGS sequence"/>
</dbReference>
<dbReference type="PANTHER" id="PTHR24637:SF362">
    <property type="entry name" value="COL_CUTICLE_N DOMAIN-CONTAINING PROTEIN"/>
    <property type="match status" value="1"/>
</dbReference>
<dbReference type="PANTHER" id="PTHR24637">
    <property type="entry name" value="COLLAGEN"/>
    <property type="match status" value="1"/>
</dbReference>
<feature type="compositionally biased region" description="Low complexity" evidence="2">
    <location>
        <begin position="351"/>
        <end position="373"/>
    </location>
</feature>
<dbReference type="FunCoup" id="G0N0K3">
    <property type="interactions" value="1924"/>
</dbReference>
<feature type="compositionally biased region" description="Basic and acidic residues" evidence="2">
    <location>
        <begin position="646"/>
        <end position="665"/>
    </location>
</feature>
<feature type="compositionally biased region" description="Low complexity" evidence="2">
    <location>
        <begin position="120"/>
        <end position="131"/>
    </location>
</feature>
<feature type="compositionally biased region" description="Acidic residues" evidence="2">
    <location>
        <begin position="145"/>
        <end position="159"/>
    </location>
</feature>
<sequence length="804" mass="85370">MGRLAVENYVVVGVALAVITASCQLLFLPFLFSEIDSIREEFDLEIREALKSFENSYENLAGIRPISIRKQREAVKNMVTADQTSIGPADHRAIPIAPSMPPHADAAKTHHARLSGNTGSAPSSPPSMFSPELRKLARESPAPTDEYEDEESEYDETESISEIPRPQLLAPGVKASTASGGAQVILGTPGPVISPPGTKSKHPTLLHSGERPMSGPLPICPIEENRCPPGPPGPPGLRGVPGQAGTEGNDGLPGADAMDELTPSFPTFCVTCPPGPDGKPGQPGPTGKPGLVGAPGIPGPMGKNGQPGAPGGYGSPGKQGSMGSRGGAGMTGQDGVVLLNTKGPKGPPGKPGTEGQPGEDGTNNNTPGPIGEPGNPGEGGRPGAGGLYGRRGDIGELGIRGENSEVCTCETLMKKAIENAENSAYSAVEAQAMTQGPQTAPILPEIRRTPQKASAIAAGGLPTLDELRNNYQKKPLTFAQNDGVQKFAVAPSDVAINEEPGAQASVPAGQFSVGNSESTDQKSENSTPETDNVSETEIDDQEMTSSDNSETSDTSEASETPDSSDTVMIDGGSDDSETEELDNPEPAASSSLHQPNQRSRPALFAPPRAQLPTVSTGPQVNAMNQALSLTPPKVHAVKTSLPHINGESRQKPFDGETEVVKKTRGEGSSTQKRRRIVKVKRVPWRHPAFRVFSTTNENFAYNMDEGEKPFRIEKEIARESEKKVVNLKEVRRAPKRLRRKIKNGKSEKKLRRVHVTPSKKLAYQQRKNSNILENIAESLGLIENLPKNEQKSRKQQKMHRVPIP</sequence>
<dbReference type="InParanoid" id="G0N0K3"/>
<dbReference type="STRING" id="135651.G0N0K3"/>
<keyword evidence="3" id="KW-1133">Transmembrane helix</keyword>
<reference evidence="5" key="1">
    <citation type="submission" date="2011-07" db="EMBL/GenBank/DDBJ databases">
        <authorList>
            <consortium name="Caenorhabditis brenneri Sequencing and Analysis Consortium"/>
            <person name="Wilson R.K."/>
        </authorList>
    </citation>
    <scope>NUCLEOTIDE SEQUENCE [LARGE SCALE GENOMIC DNA]</scope>
    <source>
        <strain evidence="5">PB2801</strain>
    </source>
</reference>
<dbReference type="AlphaFoldDB" id="G0N0K3"/>
<feature type="compositionally biased region" description="Polar residues" evidence="2">
    <location>
        <begin position="512"/>
        <end position="531"/>
    </location>
</feature>